<accession>A0AAX4HR81</accession>
<dbReference type="KEGG" id="psti:SOO65_02885"/>
<evidence type="ECO:0000313" key="3">
    <source>
        <dbReference type="Proteomes" id="UP001324634"/>
    </source>
</evidence>
<dbReference type="EMBL" id="CP139487">
    <property type="protein sequence ID" value="WPU65682.1"/>
    <property type="molecule type" value="Genomic_DNA"/>
</dbReference>
<dbReference type="RefSeq" id="WP_321396635.1">
    <property type="nucleotide sequence ID" value="NZ_CP139487.1"/>
</dbReference>
<reference evidence="2 3" key="1">
    <citation type="submission" date="2023-11" db="EMBL/GenBank/DDBJ databases">
        <title>Peredibacter starrii A3.12.</title>
        <authorList>
            <person name="Mitchell R.J."/>
        </authorList>
    </citation>
    <scope>NUCLEOTIDE SEQUENCE [LARGE SCALE GENOMIC DNA]</scope>
    <source>
        <strain evidence="2 3">A3.12</strain>
    </source>
</reference>
<evidence type="ECO:0000313" key="2">
    <source>
        <dbReference type="EMBL" id="WPU65682.1"/>
    </source>
</evidence>
<organism evidence="2 3">
    <name type="scientific">Peredibacter starrii</name>
    <dbReference type="NCBI Taxonomy" id="28202"/>
    <lineage>
        <taxon>Bacteria</taxon>
        <taxon>Pseudomonadati</taxon>
        <taxon>Bdellovibrionota</taxon>
        <taxon>Bacteriovoracia</taxon>
        <taxon>Bacteriovoracales</taxon>
        <taxon>Bacteriovoracaceae</taxon>
        <taxon>Peredibacter</taxon>
    </lineage>
</organism>
<feature type="signal peptide" evidence="1">
    <location>
        <begin position="1"/>
        <end position="18"/>
    </location>
</feature>
<proteinExistence type="predicted"/>
<keyword evidence="1" id="KW-0732">Signal</keyword>
<dbReference type="Proteomes" id="UP001324634">
    <property type="component" value="Chromosome"/>
</dbReference>
<dbReference type="AlphaFoldDB" id="A0AAX4HR81"/>
<name>A0AAX4HR81_9BACT</name>
<gene>
    <name evidence="2" type="ORF">SOO65_02885</name>
</gene>
<feature type="chain" id="PRO_5043657412" evidence="1">
    <location>
        <begin position="19"/>
        <end position="110"/>
    </location>
</feature>
<sequence>MKFLIASLTVLFSFSVFAQQKMGPEAVEIFSMMKHPQVVDCFARENVDLVNIEIKKVVARCPGCNTYIITGNRRNIDTPNPEKTVISIKGKAVPGTFRNFIQTYTCDIKN</sequence>
<protein>
    <submittedName>
        <fullName evidence="2">Uncharacterized protein</fullName>
    </submittedName>
</protein>
<keyword evidence="3" id="KW-1185">Reference proteome</keyword>
<evidence type="ECO:0000256" key="1">
    <source>
        <dbReference type="SAM" id="SignalP"/>
    </source>
</evidence>